<reference evidence="2 3" key="1">
    <citation type="submission" date="2016-10" db="EMBL/GenBank/DDBJ databases">
        <authorList>
            <person name="de Groot N.N."/>
        </authorList>
    </citation>
    <scope>NUCLEOTIDE SEQUENCE [LARGE SCALE GENOMIC DNA]</scope>
    <source>
        <strain evidence="2 3">EP1-55-1</strain>
    </source>
</reference>
<keyword evidence="1" id="KW-0472">Membrane</keyword>
<keyword evidence="1" id="KW-0812">Transmembrane</keyword>
<evidence type="ECO:0000256" key="1">
    <source>
        <dbReference type="SAM" id="Phobius"/>
    </source>
</evidence>
<evidence type="ECO:0000313" key="2">
    <source>
        <dbReference type="EMBL" id="SFP51312.1"/>
    </source>
</evidence>
<dbReference type="RefSeq" id="WP_092912763.1">
    <property type="nucleotide sequence ID" value="NZ_FOXB01000023.1"/>
</dbReference>
<keyword evidence="1" id="KW-1133">Transmembrane helix</keyword>
<dbReference type="STRING" id="223786.SAMN05216234_12321"/>
<organism evidence="2 3">
    <name type="scientific">Hydrogenimonas thermophila</name>
    <dbReference type="NCBI Taxonomy" id="223786"/>
    <lineage>
        <taxon>Bacteria</taxon>
        <taxon>Pseudomonadati</taxon>
        <taxon>Campylobacterota</taxon>
        <taxon>Epsilonproteobacteria</taxon>
        <taxon>Campylobacterales</taxon>
        <taxon>Hydrogenimonadaceae</taxon>
        <taxon>Hydrogenimonas</taxon>
    </lineage>
</organism>
<name>A0A1I5QYH7_9BACT</name>
<dbReference type="OrthoDB" id="9791791at2"/>
<dbReference type="EMBL" id="FOXB01000023">
    <property type="protein sequence ID" value="SFP51312.1"/>
    <property type="molecule type" value="Genomic_DNA"/>
</dbReference>
<dbReference type="Proteomes" id="UP000199227">
    <property type="component" value="Unassembled WGS sequence"/>
</dbReference>
<gene>
    <name evidence="2" type="ORF">SAMN05216234_12321</name>
</gene>
<feature type="transmembrane region" description="Helical" evidence="1">
    <location>
        <begin position="22"/>
        <end position="43"/>
    </location>
</feature>
<accession>A0A1I5QYH7</accession>
<proteinExistence type="predicted"/>
<keyword evidence="3" id="KW-1185">Reference proteome</keyword>
<dbReference type="AlphaFoldDB" id="A0A1I5QYH7"/>
<sequence>MKDELAQLKDIKPPVEVPDSSYWLFLALIITIFLLLLALVYWFKYKRGSKRRKRFDPVLEVKEKLKKIDFTDSKMAVYTFDEYLPVLIGDDQEMLQEFENLQKDLEKYKYKKDVPKLSEQDRLNMKKFIGRFIK</sequence>
<protein>
    <submittedName>
        <fullName evidence="2">Uncharacterized protein</fullName>
    </submittedName>
</protein>
<evidence type="ECO:0000313" key="3">
    <source>
        <dbReference type="Proteomes" id="UP000199227"/>
    </source>
</evidence>